<organism evidence="2 3">
    <name type="scientific">Oryza meyeriana var. granulata</name>
    <dbReference type="NCBI Taxonomy" id="110450"/>
    <lineage>
        <taxon>Eukaryota</taxon>
        <taxon>Viridiplantae</taxon>
        <taxon>Streptophyta</taxon>
        <taxon>Embryophyta</taxon>
        <taxon>Tracheophyta</taxon>
        <taxon>Spermatophyta</taxon>
        <taxon>Magnoliopsida</taxon>
        <taxon>Liliopsida</taxon>
        <taxon>Poales</taxon>
        <taxon>Poaceae</taxon>
        <taxon>BOP clade</taxon>
        <taxon>Oryzoideae</taxon>
        <taxon>Oryzeae</taxon>
        <taxon>Oryzinae</taxon>
        <taxon>Oryza</taxon>
        <taxon>Oryza meyeriana</taxon>
    </lineage>
</organism>
<protein>
    <recommendedName>
        <fullName evidence="1">NB-ARC domain-containing protein</fullName>
    </recommendedName>
</protein>
<dbReference type="PANTHER" id="PTHR33377">
    <property type="entry name" value="OS10G0134700 PROTEIN-RELATED"/>
    <property type="match status" value="1"/>
</dbReference>
<dbReference type="Pfam" id="PF00931">
    <property type="entry name" value="NB-ARC"/>
    <property type="match status" value="1"/>
</dbReference>
<dbReference type="AlphaFoldDB" id="A0A6G1FEI4"/>
<comment type="caution">
    <text evidence="2">The sequence shown here is derived from an EMBL/GenBank/DDBJ whole genome shotgun (WGS) entry which is preliminary data.</text>
</comment>
<name>A0A6G1FEI4_9ORYZ</name>
<evidence type="ECO:0000259" key="1">
    <source>
        <dbReference type="Pfam" id="PF00931"/>
    </source>
</evidence>
<dbReference type="OrthoDB" id="648973at2759"/>
<dbReference type="Proteomes" id="UP000479710">
    <property type="component" value="Unassembled WGS sequence"/>
</dbReference>
<proteinExistence type="predicted"/>
<dbReference type="InterPro" id="IPR002182">
    <property type="entry name" value="NB-ARC"/>
</dbReference>
<dbReference type="PANTHER" id="PTHR33377:SF102">
    <property type="entry name" value="OS02G0199200 PROTEIN"/>
    <property type="match status" value="1"/>
</dbReference>
<evidence type="ECO:0000313" key="2">
    <source>
        <dbReference type="EMBL" id="KAF0935340.1"/>
    </source>
</evidence>
<dbReference type="SUPFAM" id="SSF52540">
    <property type="entry name" value="P-loop containing nucleoside triphosphate hydrolases"/>
    <property type="match status" value="1"/>
</dbReference>
<dbReference type="GO" id="GO:0043531">
    <property type="term" value="F:ADP binding"/>
    <property type="evidence" value="ECO:0007669"/>
    <property type="project" value="InterPro"/>
</dbReference>
<keyword evidence="3" id="KW-1185">Reference proteome</keyword>
<sequence>MASQAIVSGIVTDMVGSLVSLVAGQLLDRRVVEDKLRRVRGLVVRMESAMEAAEARRITGRALLAWLSEFVDGAHQGRYFLDAFPALKDHEDGGRGEVARANPFNPAKRLRVAARRLAFRDRGGAAAELDGVLADLESVSGDLTGFITMLQSCPPALHRSLATNIYADSQMFGRQVERRRVFDFLLQDGDDGGGGGEPAEPEIGVLSIIGRMGLGKTTLVQHVCNDPEVRRRFSLIMELDFHCLSLMAAGETALLLRSMFTVTGMGSTTSISGDGSEPLSLLEQRLRGVRFLAVFDNVDARRRPVIDAIMPALRRGRRGSKVIVTSRDAEHVAGLATAEPITLRPPSPAEYWFFFKAHAFGGADAEANPRLVAAGQAIAKGCAWPAPSSAGRCWPRC</sequence>
<accession>A0A6G1FEI4</accession>
<reference evidence="2 3" key="1">
    <citation type="submission" date="2019-11" db="EMBL/GenBank/DDBJ databases">
        <title>Whole genome sequence of Oryza granulata.</title>
        <authorList>
            <person name="Li W."/>
        </authorList>
    </citation>
    <scope>NUCLEOTIDE SEQUENCE [LARGE SCALE GENOMIC DNA]</scope>
    <source>
        <strain evidence="3">cv. Menghai</strain>
        <tissue evidence="2">Leaf</tissue>
    </source>
</reference>
<gene>
    <name evidence="2" type="ORF">E2562_032036</name>
</gene>
<dbReference type="EMBL" id="SPHZ02000001">
    <property type="protein sequence ID" value="KAF0935340.1"/>
    <property type="molecule type" value="Genomic_DNA"/>
</dbReference>
<dbReference type="InterPro" id="IPR027417">
    <property type="entry name" value="P-loop_NTPase"/>
</dbReference>
<dbReference type="Gene3D" id="3.40.50.300">
    <property type="entry name" value="P-loop containing nucleotide triphosphate hydrolases"/>
    <property type="match status" value="1"/>
</dbReference>
<feature type="domain" description="NB-ARC" evidence="1">
    <location>
        <begin position="200"/>
        <end position="360"/>
    </location>
</feature>
<evidence type="ECO:0000313" key="3">
    <source>
        <dbReference type="Proteomes" id="UP000479710"/>
    </source>
</evidence>